<dbReference type="EMBL" id="AAHNOX010000031">
    <property type="protein sequence ID" value="EBY2538935.1"/>
    <property type="molecule type" value="Genomic_DNA"/>
</dbReference>
<proteinExistence type="predicted"/>
<dbReference type="AlphaFoldDB" id="A0A5X5PYK1"/>
<sequence length="75" mass="8359">MIFWLADRWGEPDPAKIAALPADTLFHWRAFFLKQGIFQRPEAEDISAAPSVEPSPATVNQSIDDQCAAVMRALM</sequence>
<evidence type="ECO:0000313" key="1">
    <source>
        <dbReference type="EMBL" id="EBY2538935.1"/>
    </source>
</evidence>
<gene>
    <name evidence="1" type="ORF">DU925_23795</name>
</gene>
<comment type="caution">
    <text evidence="1">The sequence shown here is derived from an EMBL/GenBank/DDBJ whole genome shotgun (WGS) entry which is preliminary data.</text>
</comment>
<protein>
    <submittedName>
        <fullName evidence="1">Uncharacterized protein</fullName>
    </submittedName>
</protein>
<accession>A0A5X5PYK1</accession>
<reference evidence="1" key="1">
    <citation type="submission" date="2018-07" db="EMBL/GenBank/DDBJ databases">
        <authorList>
            <person name="Ashton P.M."/>
            <person name="Dallman T."/>
            <person name="Nair S."/>
            <person name="De Pinna E."/>
            <person name="Peters T."/>
            <person name="Grant K."/>
        </authorList>
    </citation>
    <scope>NUCLEOTIDE SEQUENCE</scope>
    <source>
        <strain evidence="1">563413</strain>
    </source>
</reference>
<name>A0A5X5PYK1_SALET</name>
<organism evidence="1">
    <name type="scientific">Salmonella enterica subsp. enterica serovar Offa</name>
    <dbReference type="NCBI Taxonomy" id="2564879"/>
    <lineage>
        <taxon>Bacteria</taxon>
        <taxon>Pseudomonadati</taxon>
        <taxon>Pseudomonadota</taxon>
        <taxon>Gammaproteobacteria</taxon>
        <taxon>Enterobacterales</taxon>
        <taxon>Enterobacteriaceae</taxon>
        <taxon>Salmonella</taxon>
    </lineage>
</organism>